<evidence type="ECO:0000313" key="2">
    <source>
        <dbReference type="Proteomes" id="UP000054383"/>
    </source>
</evidence>
<dbReference type="Proteomes" id="UP000054383">
    <property type="component" value="Unassembled WGS sequence"/>
</dbReference>
<proteinExistence type="predicted"/>
<sequence length="349" mass="39952">MESAESSYSGLEVVLSDVNDIEPPQPSKLHGPTNSVEDTETEICRIYEELRSVAHLLACRWNSNVESMNASTDVHHQFAPMRSQFKGNMRIDHKWSYDKWVIGFSRSLSDEFLPMYPFEFRSPTVPYENLDILLVEIQELIGFLRHVANVSVPRNCGLHVQVSRSRSLWTINEMRMWMRSVRFFEMPLRQILPEHRRDRRLSGYPLAINYDLYDQPHPSDNQDLDWYGYLLNPKEIEALKEGVNPLSHFLTPASLQQDDQLQLGSGPAFDYIVEFRGPAGINYADECVPAVDLAVRFAHASLRQGSARQLQGYQPTIQGLYNFLKEAKIEGMAVHLDSYFGPLVDSSGP</sequence>
<dbReference type="EMBL" id="CVMT01000003">
    <property type="protein sequence ID" value="CRG86999.1"/>
    <property type="molecule type" value="Genomic_DNA"/>
</dbReference>
<dbReference type="AlphaFoldDB" id="A0A0U1LUD4"/>
<accession>A0A0U1LUD4</accession>
<keyword evidence="2" id="KW-1185">Reference proteome</keyword>
<dbReference type="PANTHER" id="PTHR36847">
    <property type="entry name" value="AMIDOLIGASE ENZYME"/>
    <property type="match status" value="1"/>
</dbReference>
<reference evidence="1 2" key="1">
    <citation type="submission" date="2015-04" db="EMBL/GenBank/DDBJ databases">
        <authorList>
            <person name="Syromyatnikov M.Y."/>
            <person name="Popov V.N."/>
        </authorList>
    </citation>
    <scope>NUCLEOTIDE SEQUENCE [LARGE SCALE GENOMIC DNA]</scope>
    <source>
        <strain evidence="1">WF-38-12</strain>
    </source>
</reference>
<dbReference type="InterPro" id="IPR022025">
    <property type="entry name" value="Amidoligase_2"/>
</dbReference>
<dbReference type="STRING" id="28573.A0A0U1LUD4"/>
<name>A0A0U1LUD4_TALIS</name>
<dbReference type="PANTHER" id="PTHR36847:SF1">
    <property type="entry name" value="AMIDOLIGASE ENZYME"/>
    <property type="match status" value="1"/>
</dbReference>
<evidence type="ECO:0008006" key="3">
    <source>
        <dbReference type="Google" id="ProtNLM"/>
    </source>
</evidence>
<gene>
    <name evidence="1" type="ORF">PISL3812_04012</name>
</gene>
<dbReference type="OrthoDB" id="5291055at2759"/>
<dbReference type="Pfam" id="PF12224">
    <property type="entry name" value="Amidoligase_2"/>
    <property type="match status" value="1"/>
</dbReference>
<protein>
    <recommendedName>
        <fullName evidence="3">Amidoligase enzyme</fullName>
    </recommendedName>
</protein>
<organism evidence="1 2">
    <name type="scientific">Talaromyces islandicus</name>
    <name type="common">Penicillium islandicum</name>
    <dbReference type="NCBI Taxonomy" id="28573"/>
    <lineage>
        <taxon>Eukaryota</taxon>
        <taxon>Fungi</taxon>
        <taxon>Dikarya</taxon>
        <taxon>Ascomycota</taxon>
        <taxon>Pezizomycotina</taxon>
        <taxon>Eurotiomycetes</taxon>
        <taxon>Eurotiomycetidae</taxon>
        <taxon>Eurotiales</taxon>
        <taxon>Trichocomaceae</taxon>
        <taxon>Talaromyces</taxon>
        <taxon>Talaromyces sect. Islandici</taxon>
    </lineage>
</organism>
<evidence type="ECO:0000313" key="1">
    <source>
        <dbReference type="EMBL" id="CRG86999.1"/>
    </source>
</evidence>